<feature type="transmembrane region" description="Helical" evidence="8">
    <location>
        <begin position="216"/>
        <end position="242"/>
    </location>
</feature>
<evidence type="ECO:0000256" key="3">
    <source>
        <dbReference type="ARBA" id="ARBA00022448"/>
    </source>
</evidence>
<accession>A0A075TUS6</accession>
<feature type="transmembrane region" description="Helical" evidence="8">
    <location>
        <begin position="248"/>
        <end position="268"/>
    </location>
</feature>
<keyword evidence="5 8" id="KW-0812">Transmembrane</keyword>
<dbReference type="EMBL" id="CP009223">
    <property type="protein sequence ID" value="AIM62633.1"/>
    <property type="molecule type" value="Genomic_DNA"/>
</dbReference>
<protein>
    <recommendedName>
        <fullName evidence="8">L-lactate permease</fullName>
    </recommendedName>
</protein>
<dbReference type="GO" id="GO:0015295">
    <property type="term" value="F:solute:proton symporter activity"/>
    <property type="evidence" value="ECO:0007669"/>
    <property type="project" value="TreeGrafter"/>
</dbReference>
<dbReference type="PATRIC" id="fig|759620.7.peg.366"/>
<feature type="transmembrane region" description="Helical" evidence="8">
    <location>
        <begin position="512"/>
        <end position="532"/>
    </location>
</feature>
<comment type="function">
    <text evidence="8">Uptake of L-lactate across the membrane. Can also transport D-lactate and glycolate.</text>
</comment>
<evidence type="ECO:0000256" key="7">
    <source>
        <dbReference type="ARBA" id="ARBA00023136"/>
    </source>
</evidence>
<dbReference type="AlphaFoldDB" id="A0A075TUS6"/>
<comment type="subcellular location">
    <subcellularLocation>
        <location evidence="1 8">Cell membrane</location>
        <topology evidence="1 8">Multi-pass membrane protein</topology>
    </subcellularLocation>
</comment>
<dbReference type="GO" id="GO:0005886">
    <property type="term" value="C:plasma membrane"/>
    <property type="evidence" value="ECO:0007669"/>
    <property type="project" value="UniProtKB-SubCell"/>
</dbReference>
<dbReference type="PANTHER" id="PTHR30003">
    <property type="entry name" value="L-LACTATE PERMEASE"/>
    <property type="match status" value="1"/>
</dbReference>
<keyword evidence="10" id="KW-1185">Reference proteome</keyword>
<dbReference type="Proteomes" id="UP000029079">
    <property type="component" value="Chromosome"/>
</dbReference>
<dbReference type="Pfam" id="PF02652">
    <property type="entry name" value="Lactate_perm"/>
    <property type="match status" value="1"/>
</dbReference>
<feature type="transmembrane region" description="Helical" evidence="8">
    <location>
        <begin position="344"/>
        <end position="364"/>
    </location>
</feature>
<feature type="transmembrane region" description="Helical" evidence="8">
    <location>
        <begin position="100"/>
        <end position="119"/>
    </location>
</feature>
<evidence type="ECO:0000256" key="1">
    <source>
        <dbReference type="ARBA" id="ARBA00004651"/>
    </source>
</evidence>
<comment type="similarity">
    <text evidence="2 8">Belongs to the lactate permease family.</text>
</comment>
<dbReference type="RefSeq" id="WP_009764960.1">
    <property type="nucleotide sequence ID" value="NZ_CP009223.1"/>
</dbReference>
<dbReference type="OrthoDB" id="9761056at2"/>
<dbReference type="STRING" id="759620.WS105_0378"/>
<dbReference type="InterPro" id="IPR003804">
    <property type="entry name" value="Lactate_perm"/>
</dbReference>
<keyword evidence="4 8" id="KW-1003">Cell membrane</keyword>
<gene>
    <name evidence="9" type="ORF">WS74_0381</name>
</gene>
<evidence type="ECO:0000256" key="8">
    <source>
        <dbReference type="RuleBase" id="RU365092"/>
    </source>
</evidence>
<keyword evidence="3 8" id="KW-0813">Transport</keyword>
<feature type="transmembrane region" description="Helical" evidence="8">
    <location>
        <begin position="181"/>
        <end position="204"/>
    </location>
</feature>
<proteinExistence type="inferred from homology"/>
<dbReference type="PANTHER" id="PTHR30003:SF0">
    <property type="entry name" value="GLYCOLATE PERMEASE GLCA-RELATED"/>
    <property type="match status" value="1"/>
</dbReference>
<evidence type="ECO:0000256" key="4">
    <source>
        <dbReference type="ARBA" id="ARBA00022475"/>
    </source>
</evidence>
<dbReference type="KEGG" id="wce:WS08_0380"/>
<name>A0A075TUS6_9LACO</name>
<evidence type="ECO:0000313" key="10">
    <source>
        <dbReference type="Proteomes" id="UP000029079"/>
    </source>
</evidence>
<evidence type="ECO:0000256" key="6">
    <source>
        <dbReference type="ARBA" id="ARBA00022989"/>
    </source>
</evidence>
<sequence>MTILVSILPIVLPVILLGILNMPAVKGMAISALAVTVAAYLYWGMPGDAIGASILQGIHKSLPIAWILLGAMLLLKVLQHTGAIDRINLGFMNLTQDMRLQAVMIAFLFGSLMEGVSGFGTPAMVTGPLLIALGFKPLSAVFLALVSDSTAVSFGAVGTPLTVGLSNAVPANELPQVAMQISQIELFVGTFMPLILIGMLVMVLPNQYSNNRLKSLLEVVPWLLLIGLTYTGTSFTVVRVIGYEMASIISPLIAIAVSVLTIKFGILVPKSAKENPWRQEPMSTENSTEIKSDMPLLLAWLPYILVVVALLMTKFVTPIKTFINSTFDLSYRQILGFETINSDWLILANPGTILLIVAIVTLYLQGGRWRPFQSKAVDVVKGMKGTMTALVVTLIMVQVFTNSTYNMNDLVSMPIYLASTLAEYLSSTWLIIAPVLGALGSFITGSATVSNLTFSPIQHSVSVDAGLNQSLVLALQVIGAAIGNMICIHNIVAAGGAVGLNGKEGDILRKTIIPALIYVTLLIIVGSIFGMINA</sequence>
<keyword evidence="6 8" id="KW-1133">Transmembrane helix</keyword>
<feature type="transmembrane region" description="Helical" evidence="8">
    <location>
        <begin position="470"/>
        <end position="492"/>
    </location>
</feature>
<dbReference type="KEGG" id="wci:WS105_0378"/>
<evidence type="ECO:0000313" key="9">
    <source>
        <dbReference type="EMBL" id="AIM62633.1"/>
    </source>
</evidence>
<organism evidence="9 10">
    <name type="scientific">Weissella ceti</name>
    <dbReference type="NCBI Taxonomy" id="759620"/>
    <lineage>
        <taxon>Bacteria</taxon>
        <taxon>Bacillati</taxon>
        <taxon>Bacillota</taxon>
        <taxon>Bacilli</taxon>
        <taxon>Lactobacillales</taxon>
        <taxon>Lactobacillaceae</taxon>
        <taxon>Weissella</taxon>
    </lineage>
</organism>
<feature type="transmembrane region" description="Helical" evidence="8">
    <location>
        <begin position="296"/>
        <end position="316"/>
    </location>
</feature>
<reference evidence="10" key="2">
    <citation type="submission" date="2014-08" db="EMBL/GenBank/DDBJ databases">
        <title>Complete genome of Weissella ceti strain WS74 isolated from diseased rainbow trout in Brazil.</title>
        <authorList>
            <person name="Figueiredo H.C.P."/>
            <person name="Leal C.A.G."/>
            <person name="Pereira F.L."/>
            <person name="Soares S.C."/>
            <person name="Dorella F.A."/>
            <person name="Carvalho A.F."/>
            <person name="Azevedo V.A.C."/>
        </authorList>
    </citation>
    <scope>NUCLEOTIDE SEQUENCE [LARGE SCALE GENOMIC DNA]</scope>
    <source>
        <strain evidence="10">WS74</strain>
    </source>
</reference>
<feature type="transmembrane region" description="Helical" evidence="8">
    <location>
        <begin position="385"/>
        <end position="405"/>
    </location>
</feature>
<reference evidence="9 10" key="1">
    <citation type="journal article" date="2014" name="Genome Announc.">
        <title>Complete Genome Sequences of Fish Pathogenic Weissella ceti Strains WS74 and WS105.</title>
        <authorList>
            <person name="Figueiredo H.C."/>
            <person name="Leal C.A."/>
            <person name="Dorella F.A."/>
            <person name="Carvalho A.F."/>
            <person name="Soares S.C."/>
            <person name="Pereira F.L."/>
            <person name="Azevedo V.A."/>
        </authorList>
    </citation>
    <scope>NUCLEOTIDE SEQUENCE [LARGE SCALE GENOMIC DNA]</scope>
    <source>
        <strain evidence="9 10">WS74</strain>
    </source>
</reference>
<evidence type="ECO:0000256" key="2">
    <source>
        <dbReference type="ARBA" id="ARBA00010100"/>
    </source>
</evidence>
<feature type="transmembrane region" description="Helical" evidence="8">
    <location>
        <begin position="62"/>
        <end position="79"/>
    </location>
</feature>
<keyword evidence="7 8" id="KW-0472">Membrane</keyword>
<evidence type="ECO:0000256" key="5">
    <source>
        <dbReference type="ARBA" id="ARBA00022692"/>
    </source>
</evidence>
<dbReference type="KEGG" id="wct:WS74_0381"/>
<feature type="transmembrane region" description="Helical" evidence="8">
    <location>
        <begin position="425"/>
        <end position="449"/>
    </location>
</feature>
<dbReference type="GO" id="GO:0015129">
    <property type="term" value="F:lactate transmembrane transporter activity"/>
    <property type="evidence" value="ECO:0007669"/>
    <property type="project" value="UniProtKB-UniRule"/>
</dbReference>